<dbReference type="InParanoid" id="G3IMR4"/>
<dbReference type="Proteomes" id="UP000001075">
    <property type="component" value="Unassembled WGS sequence"/>
</dbReference>
<organism evidence="1 2">
    <name type="scientific">Cricetulus griseus</name>
    <name type="common">Chinese hamster</name>
    <name type="synonym">Cricetulus barabensis griseus</name>
    <dbReference type="NCBI Taxonomy" id="10029"/>
    <lineage>
        <taxon>Eukaryota</taxon>
        <taxon>Metazoa</taxon>
        <taxon>Chordata</taxon>
        <taxon>Craniata</taxon>
        <taxon>Vertebrata</taxon>
        <taxon>Euteleostomi</taxon>
        <taxon>Mammalia</taxon>
        <taxon>Eutheria</taxon>
        <taxon>Euarchontoglires</taxon>
        <taxon>Glires</taxon>
        <taxon>Rodentia</taxon>
        <taxon>Myomorpha</taxon>
        <taxon>Muroidea</taxon>
        <taxon>Cricetidae</taxon>
        <taxon>Cricetinae</taxon>
        <taxon>Cricetulus</taxon>
    </lineage>
</organism>
<name>G3IMR4_CRIGR</name>
<reference evidence="2" key="1">
    <citation type="journal article" date="2011" name="Nat. Biotechnol.">
        <title>The genomic sequence of the Chinese hamster ovary (CHO)-K1 cell line.</title>
        <authorList>
            <person name="Xu X."/>
            <person name="Nagarajan H."/>
            <person name="Lewis N.E."/>
            <person name="Pan S."/>
            <person name="Cai Z."/>
            <person name="Liu X."/>
            <person name="Chen W."/>
            <person name="Xie M."/>
            <person name="Wang W."/>
            <person name="Hammond S."/>
            <person name="Andersen M.R."/>
            <person name="Neff N."/>
            <person name="Passarelli B."/>
            <person name="Koh W."/>
            <person name="Fan H.C."/>
            <person name="Wang J."/>
            <person name="Gui Y."/>
            <person name="Lee K.H."/>
            <person name="Betenbaugh M.J."/>
            <person name="Quake S.R."/>
            <person name="Famili I."/>
            <person name="Palsson B.O."/>
            <person name="Wang J."/>
        </authorList>
    </citation>
    <scope>NUCLEOTIDE SEQUENCE [LARGE SCALE GENOMIC DNA]</scope>
    <source>
        <strain evidence="2">CHO K1 cell line</strain>
    </source>
</reference>
<dbReference type="EMBL" id="JH005003">
    <property type="protein sequence ID" value="EGW14126.1"/>
    <property type="molecule type" value="Genomic_DNA"/>
</dbReference>
<sequence length="69" mass="7998">MTIRDSSDRARTEECFFFFFFFLGNSSTRNTRPDVTENTADTNARPRPQTLSTLYAVGYKTSPLYGMLW</sequence>
<proteinExistence type="predicted"/>
<dbReference type="AlphaFoldDB" id="G3IMR4"/>
<evidence type="ECO:0000313" key="2">
    <source>
        <dbReference type="Proteomes" id="UP000001075"/>
    </source>
</evidence>
<gene>
    <name evidence="1" type="ORF">I79_025209</name>
</gene>
<accession>G3IMR4</accession>
<protein>
    <submittedName>
        <fullName evidence="1">Uncharacterized protein</fullName>
    </submittedName>
</protein>
<evidence type="ECO:0000313" key="1">
    <source>
        <dbReference type="EMBL" id="EGW14126.1"/>
    </source>
</evidence>